<dbReference type="EMBL" id="LR746265">
    <property type="protein sequence ID" value="CAA7391551.1"/>
    <property type="molecule type" value="Genomic_DNA"/>
</dbReference>
<proteinExistence type="predicted"/>
<evidence type="ECO:0000313" key="1">
    <source>
        <dbReference type="EMBL" id="CAA2616426.1"/>
    </source>
</evidence>
<keyword evidence="3" id="KW-1185">Reference proteome</keyword>
<sequence length="24" mass="2982">MYTYLNKTCIDNKKYINYCILICF</sequence>
<dbReference type="EMBL" id="LR743589">
    <property type="protein sequence ID" value="CAA2616426.1"/>
    <property type="molecule type" value="Genomic_DNA"/>
</dbReference>
<gene>
    <name evidence="1" type="ORF">SI7747_02002646</name>
    <name evidence="2" type="ORF">SI8410_02002834</name>
</gene>
<protein>
    <submittedName>
        <fullName evidence="1">Uncharacterized protein</fullName>
    </submittedName>
</protein>
<name>A0A7I8IE90_SPIIN</name>
<dbReference type="Proteomes" id="UP000663760">
    <property type="component" value="Chromosome 2"/>
</dbReference>
<organism evidence="1">
    <name type="scientific">Spirodela intermedia</name>
    <name type="common">Intermediate duckweed</name>
    <dbReference type="NCBI Taxonomy" id="51605"/>
    <lineage>
        <taxon>Eukaryota</taxon>
        <taxon>Viridiplantae</taxon>
        <taxon>Streptophyta</taxon>
        <taxon>Embryophyta</taxon>
        <taxon>Tracheophyta</taxon>
        <taxon>Spermatophyta</taxon>
        <taxon>Magnoliopsida</taxon>
        <taxon>Liliopsida</taxon>
        <taxon>Araceae</taxon>
        <taxon>Lemnoideae</taxon>
        <taxon>Spirodela</taxon>
    </lineage>
</organism>
<evidence type="ECO:0000313" key="3">
    <source>
        <dbReference type="Proteomes" id="UP000663760"/>
    </source>
</evidence>
<evidence type="ECO:0000313" key="2">
    <source>
        <dbReference type="EMBL" id="CAA7391551.1"/>
    </source>
</evidence>
<accession>A0A7I8IE90</accession>
<dbReference type="AlphaFoldDB" id="A0A7I8IE90"/>
<reference evidence="1" key="1">
    <citation type="submission" date="2019-12" db="EMBL/GenBank/DDBJ databases">
        <authorList>
            <person name="Scholz U."/>
            <person name="Mascher M."/>
            <person name="Fiebig A."/>
        </authorList>
    </citation>
    <scope>NUCLEOTIDE SEQUENCE</scope>
</reference>